<dbReference type="RefSeq" id="WP_133757817.1">
    <property type="nucleotide sequence ID" value="NZ_SOBW01000008.1"/>
</dbReference>
<dbReference type="EMBL" id="SOBW01000008">
    <property type="protein sequence ID" value="TDU39761.1"/>
    <property type="molecule type" value="Genomic_DNA"/>
</dbReference>
<proteinExistence type="predicted"/>
<accession>A0A4R7Q003</accession>
<feature type="transmembrane region" description="Helical" evidence="1">
    <location>
        <begin position="97"/>
        <end position="117"/>
    </location>
</feature>
<keyword evidence="1" id="KW-0472">Membrane</keyword>
<feature type="transmembrane region" description="Helical" evidence="1">
    <location>
        <begin position="45"/>
        <end position="63"/>
    </location>
</feature>
<sequence length="121" mass="13772">MISQLPLRLLRGYVGCSIVVFIAVQTLKHFGVASPKWVFSHLNDFIVLPLVATLGLHAVWFLKRDTTIRLSIVTILSLVLLFSIVFEYYLPQQSHRYTADILDVVAYSLGGVVFYLLQKFK</sequence>
<dbReference type="OrthoDB" id="1447802at2"/>
<comment type="caution">
    <text evidence="2">The sequence shown here is derived from an EMBL/GenBank/DDBJ whole genome shotgun (WGS) entry which is preliminary data.</text>
</comment>
<gene>
    <name evidence="2" type="ORF">BXY82_1791</name>
</gene>
<evidence type="ECO:0000313" key="3">
    <source>
        <dbReference type="Proteomes" id="UP000294689"/>
    </source>
</evidence>
<dbReference type="Proteomes" id="UP000294689">
    <property type="component" value="Unassembled WGS sequence"/>
</dbReference>
<evidence type="ECO:0000256" key="1">
    <source>
        <dbReference type="SAM" id="Phobius"/>
    </source>
</evidence>
<feature type="transmembrane region" description="Helical" evidence="1">
    <location>
        <begin position="12"/>
        <end position="33"/>
    </location>
</feature>
<keyword evidence="1" id="KW-0812">Transmembrane</keyword>
<keyword evidence="3" id="KW-1185">Reference proteome</keyword>
<feature type="transmembrane region" description="Helical" evidence="1">
    <location>
        <begin position="70"/>
        <end position="91"/>
    </location>
</feature>
<dbReference type="AlphaFoldDB" id="A0A4R7Q003"/>
<name>A0A4R7Q003_9FLAO</name>
<reference evidence="2 3" key="1">
    <citation type="submission" date="2019-03" db="EMBL/GenBank/DDBJ databases">
        <title>Genomic Encyclopedia of Archaeal and Bacterial Type Strains, Phase II (KMG-II): from individual species to whole genera.</title>
        <authorList>
            <person name="Goeker M."/>
        </authorList>
    </citation>
    <scope>NUCLEOTIDE SEQUENCE [LARGE SCALE GENOMIC DNA]</scope>
    <source>
        <strain evidence="2 3">DSM 28135</strain>
    </source>
</reference>
<evidence type="ECO:0008006" key="4">
    <source>
        <dbReference type="Google" id="ProtNLM"/>
    </source>
</evidence>
<organism evidence="2 3">
    <name type="scientific">Gelidibacter sediminis</name>
    <dbReference type="NCBI Taxonomy" id="1608710"/>
    <lineage>
        <taxon>Bacteria</taxon>
        <taxon>Pseudomonadati</taxon>
        <taxon>Bacteroidota</taxon>
        <taxon>Flavobacteriia</taxon>
        <taxon>Flavobacteriales</taxon>
        <taxon>Flavobacteriaceae</taxon>
        <taxon>Gelidibacter</taxon>
    </lineage>
</organism>
<evidence type="ECO:0000313" key="2">
    <source>
        <dbReference type="EMBL" id="TDU39761.1"/>
    </source>
</evidence>
<protein>
    <recommendedName>
        <fullName evidence="4">VanZ like protein</fullName>
    </recommendedName>
</protein>
<keyword evidence="1" id="KW-1133">Transmembrane helix</keyword>